<dbReference type="Proteomes" id="UP000266677">
    <property type="component" value="Unassembled WGS sequence"/>
</dbReference>
<dbReference type="AlphaFoldDB" id="A0A3A4K1M8"/>
<dbReference type="PANTHER" id="PTHR36221">
    <property type="entry name" value="DUF742 DOMAIN-CONTAINING PROTEIN"/>
    <property type="match status" value="1"/>
</dbReference>
<dbReference type="RefSeq" id="WP_120038613.1">
    <property type="nucleotide sequence ID" value="NZ_QZFU01000013.1"/>
</dbReference>
<dbReference type="PANTHER" id="PTHR36221:SF1">
    <property type="entry name" value="DUF742 DOMAIN-CONTAINING PROTEIN"/>
    <property type="match status" value="1"/>
</dbReference>
<reference evidence="1 2" key="1">
    <citation type="submission" date="2018-09" db="EMBL/GenBank/DDBJ databases">
        <title>YIM PH21274 draft genome.</title>
        <authorList>
            <person name="Miao C."/>
        </authorList>
    </citation>
    <scope>NUCLEOTIDE SEQUENCE [LARGE SCALE GENOMIC DNA]</scope>
    <source>
        <strain evidence="1 2">YIM PH 21724</strain>
    </source>
</reference>
<evidence type="ECO:0000313" key="1">
    <source>
        <dbReference type="EMBL" id="RJO78328.1"/>
    </source>
</evidence>
<gene>
    <name evidence="1" type="ORF">D5S18_05310</name>
</gene>
<keyword evidence="2" id="KW-1185">Reference proteome</keyword>
<organism evidence="1 2">
    <name type="scientific">Nocardia panacis</name>
    <dbReference type="NCBI Taxonomy" id="2340916"/>
    <lineage>
        <taxon>Bacteria</taxon>
        <taxon>Bacillati</taxon>
        <taxon>Actinomycetota</taxon>
        <taxon>Actinomycetes</taxon>
        <taxon>Mycobacteriales</taxon>
        <taxon>Nocardiaceae</taxon>
        <taxon>Nocardia</taxon>
    </lineage>
</organism>
<dbReference type="OrthoDB" id="4244884at2"/>
<comment type="caution">
    <text evidence="1">The sequence shown here is derived from an EMBL/GenBank/DDBJ whole genome shotgun (WGS) entry which is preliminary data.</text>
</comment>
<dbReference type="EMBL" id="QZFU01000013">
    <property type="protein sequence ID" value="RJO78328.1"/>
    <property type="molecule type" value="Genomic_DNA"/>
</dbReference>
<name>A0A3A4K1M8_9NOCA</name>
<sequence length="125" mass="13573">MTRRLGEPFFDDAAGPLVRPYAVTRGRTIGTGHDLDMLTVVVVAKPAPTLRRPEPEYADILRLCRVPQSVAEVAAVMKLPLMVTKILVGDLIGEGHLIFRSPVQPEAGPGDLNVLRAVLNGIRKL</sequence>
<proteinExistence type="predicted"/>
<protein>
    <submittedName>
        <fullName evidence="1">DUF742 domain-containing protein</fullName>
    </submittedName>
</protein>
<evidence type="ECO:0000313" key="2">
    <source>
        <dbReference type="Proteomes" id="UP000266677"/>
    </source>
</evidence>
<dbReference type="InterPro" id="IPR007995">
    <property type="entry name" value="DUF742"/>
</dbReference>
<accession>A0A3A4K1M8</accession>
<dbReference type="Pfam" id="PF05331">
    <property type="entry name" value="DUF742"/>
    <property type="match status" value="1"/>
</dbReference>